<protein>
    <submittedName>
        <fullName evidence="4">Peptidoglycan DD-metalloendopeptidase family protein</fullName>
    </submittedName>
</protein>
<evidence type="ECO:0000259" key="3">
    <source>
        <dbReference type="Pfam" id="PF01551"/>
    </source>
</evidence>
<dbReference type="EMBL" id="CP089983">
    <property type="protein sequence ID" value="WXB04993.1"/>
    <property type="molecule type" value="Genomic_DNA"/>
</dbReference>
<dbReference type="SUPFAM" id="SSF51261">
    <property type="entry name" value="Duplicated hybrid motif"/>
    <property type="match status" value="1"/>
</dbReference>
<feature type="compositionally biased region" description="Basic and acidic residues" evidence="1">
    <location>
        <begin position="63"/>
        <end position="83"/>
    </location>
</feature>
<evidence type="ECO:0000313" key="5">
    <source>
        <dbReference type="Proteomes" id="UP001374803"/>
    </source>
</evidence>
<dbReference type="Pfam" id="PF17660">
    <property type="entry name" value="BTRD1"/>
    <property type="match status" value="5"/>
</dbReference>
<accession>A0ABZ2L4U8</accession>
<dbReference type="InterPro" id="IPR050570">
    <property type="entry name" value="Cell_wall_metabolism_enzyme"/>
</dbReference>
<dbReference type="RefSeq" id="WP_394834636.1">
    <property type="nucleotide sequence ID" value="NZ_CP089929.1"/>
</dbReference>
<evidence type="ECO:0000256" key="1">
    <source>
        <dbReference type="SAM" id="MobiDB-lite"/>
    </source>
</evidence>
<dbReference type="CDD" id="cd12797">
    <property type="entry name" value="M23_peptidase"/>
    <property type="match status" value="1"/>
</dbReference>
<feature type="domain" description="M23ase beta-sheet core" evidence="3">
    <location>
        <begin position="168"/>
        <end position="258"/>
    </location>
</feature>
<dbReference type="Pfam" id="PF01551">
    <property type="entry name" value="Peptidase_M23"/>
    <property type="match status" value="1"/>
</dbReference>
<gene>
    <name evidence="4" type="ORF">LVJ94_49885</name>
</gene>
<dbReference type="InterPro" id="IPR016047">
    <property type="entry name" value="M23ase_b-sheet_dom"/>
</dbReference>
<proteinExistence type="predicted"/>
<reference evidence="4" key="1">
    <citation type="submission" date="2021-12" db="EMBL/GenBank/DDBJ databases">
        <title>Discovery of the Pendulisporaceae a myxobacterial family with distinct sporulation behavior and unique specialized metabolism.</title>
        <authorList>
            <person name="Garcia R."/>
            <person name="Popoff A."/>
            <person name="Bader C.D."/>
            <person name="Loehr J."/>
            <person name="Walesch S."/>
            <person name="Walt C."/>
            <person name="Boldt J."/>
            <person name="Bunk B."/>
            <person name="Haeckl F.J.F.P.J."/>
            <person name="Gunesch A.P."/>
            <person name="Birkelbach J."/>
            <person name="Nuebel U."/>
            <person name="Pietschmann T."/>
            <person name="Bach T."/>
            <person name="Mueller R."/>
        </authorList>
    </citation>
    <scope>NUCLEOTIDE SEQUENCE</scope>
    <source>
        <strain evidence="4">MSr11367</strain>
    </source>
</reference>
<name>A0ABZ2L4U8_9BACT</name>
<evidence type="ECO:0000256" key="2">
    <source>
        <dbReference type="SAM" id="SignalP"/>
    </source>
</evidence>
<keyword evidence="5" id="KW-1185">Reference proteome</keyword>
<dbReference type="PANTHER" id="PTHR21666">
    <property type="entry name" value="PEPTIDASE-RELATED"/>
    <property type="match status" value="1"/>
</dbReference>
<dbReference type="InterPro" id="IPR049511">
    <property type="entry name" value="PGH-like_rpt"/>
</dbReference>
<dbReference type="Proteomes" id="UP001374803">
    <property type="component" value="Chromosome"/>
</dbReference>
<dbReference type="PANTHER" id="PTHR21666:SF270">
    <property type="entry name" value="MUREIN HYDROLASE ACTIVATOR ENVC"/>
    <property type="match status" value="1"/>
</dbReference>
<feature type="chain" id="PRO_5047432168" evidence="2">
    <location>
        <begin position="22"/>
        <end position="647"/>
    </location>
</feature>
<organism evidence="4 5">
    <name type="scientific">Pendulispora rubella</name>
    <dbReference type="NCBI Taxonomy" id="2741070"/>
    <lineage>
        <taxon>Bacteria</taxon>
        <taxon>Pseudomonadati</taxon>
        <taxon>Myxococcota</taxon>
        <taxon>Myxococcia</taxon>
        <taxon>Myxococcales</taxon>
        <taxon>Sorangiineae</taxon>
        <taxon>Pendulisporaceae</taxon>
        <taxon>Pendulispora</taxon>
    </lineage>
</organism>
<dbReference type="InterPro" id="IPR011055">
    <property type="entry name" value="Dup_hybrid_motif"/>
</dbReference>
<keyword evidence="2" id="KW-0732">Signal</keyword>
<feature type="region of interest" description="Disordered" evidence="1">
    <location>
        <begin position="56"/>
        <end position="83"/>
    </location>
</feature>
<evidence type="ECO:0000313" key="4">
    <source>
        <dbReference type="EMBL" id="WXB04993.1"/>
    </source>
</evidence>
<dbReference type="Gene3D" id="2.70.70.10">
    <property type="entry name" value="Glucose Permease (Domain IIA)"/>
    <property type="match status" value="1"/>
</dbReference>
<feature type="signal peptide" evidence="2">
    <location>
        <begin position="1"/>
        <end position="21"/>
    </location>
</feature>
<sequence length="647" mass="69907">MRSIRVNLVFVLALVGCAGVADEETRGAAPGDGVDQVVMPLGGGSVVEPRAVEAVDPEPAVRAPDHEWGADSSEEGAHHDSLRLESGAKERAATNRARLAPSCNKSDLKFSVWPVSGAHGKQWMINNYTDLDPDASQTSDYKGKTGSLARTYDGHRGADIDISSFREMDNNTAIARAAADGVVEFIREDQFDRNTSCTGTWNVVVLRHANGYASYYGHVKKNSVVVNVGDSVVAGQKLAVVGSSGCSTQAHLHFEVHDCSDAWLESFDDMWTAPPAYEGPSDIMDVMLKEGAFSSAQQIKDPAPNDTLYAPGATMGVGLSAAIRGGDKVQISMVAPDSNVSSWTWTAGGVARYAHWMPSWTWKVGSTPGTWTMRVFVNNSLKTSRTFKVSNLVPGFAEVARHGVSAANFQTVFDDVTAAGYRPVWIDGFNVGSNSYFNMLFRPAGNVWWLARAGMTSAQYQTEFDTQSQDGHRLLHVDSYLSAGAVRYNGIWTNESGPAQTAYHGASEALHQANWNTLTNQGWRPVNVSVVSVGGARQITALWDTAPFGGFVGLHGIPASQYQSTFDAQVEAGRRPHYLDAYVHNGQVFYSAIFSSQSLGSWVARHDRTSAQYQSDYNSFTGQGFLTKFVTGVDDGGTGNYAAVWTQ</sequence>
<dbReference type="PROSITE" id="PS51257">
    <property type="entry name" value="PROKAR_LIPOPROTEIN"/>
    <property type="match status" value="1"/>
</dbReference>